<dbReference type="STRING" id="1314782.A0A165STS8"/>
<dbReference type="OrthoDB" id="120976at2759"/>
<dbReference type="PANTHER" id="PTHR24113:SF12">
    <property type="entry name" value="RAN GTPASE-ACTIVATING PROTEIN 1"/>
    <property type="match status" value="1"/>
</dbReference>
<dbReference type="Gene3D" id="3.80.10.10">
    <property type="entry name" value="Ribonuclease Inhibitor"/>
    <property type="match status" value="2"/>
</dbReference>
<dbReference type="Proteomes" id="UP000076761">
    <property type="component" value="Unassembled WGS sequence"/>
</dbReference>
<dbReference type="EMBL" id="KV425570">
    <property type="protein sequence ID" value="KZT25664.1"/>
    <property type="molecule type" value="Genomic_DNA"/>
</dbReference>
<sequence length="420" mass="46821">MSTWTTTIDTRSRTNVTFKPAAAVSLANRSTIDCANKRLSSTEGVKDIIRAISSRRIVTKLFLGHNFLEDEGCIALFDFLRSPNGQKYKIQEINLKSNSIDDRGLVAIANYLRENQDLKILLLQNNAFHGNPETVTTFTEAVNSSCLDTLSLATNTHLSDPFASQFLSALDAHKLRELHLSMMNITDLSVDPIIHFLISHRCRLRTLKLSGNNLGAHSVTRILRAVTVYNYNITRLEMSANFNLVPDDALGEDELSSLAEWPQREKELKRVMDRNEFLARMRQKEALFLLACSRRLLLRSRRGDSVPPIAQPNPKSFPFRNLPTELQLHILSLTAPRLSNAQHLRIFAYAADPDTLPPSPNGAVGQYTCIPDPGGLPFNTGLGTCASGTCLGAGNSLQCRKEKLRNAWLDKVDCVLHEPD</sequence>
<dbReference type="GO" id="GO:0006913">
    <property type="term" value="P:nucleocytoplasmic transport"/>
    <property type="evidence" value="ECO:0007669"/>
    <property type="project" value="TreeGrafter"/>
</dbReference>
<proteinExistence type="predicted"/>
<dbReference type="GO" id="GO:0005096">
    <property type="term" value="F:GTPase activator activity"/>
    <property type="evidence" value="ECO:0007669"/>
    <property type="project" value="UniProtKB-KW"/>
</dbReference>
<organism evidence="4 5">
    <name type="scientific">Neolentinus lepideus HHB14362 ss-1</name>
    <dbReference type="NCBI Taxonomy" id="1314782"/>
    <lineage>
        <taxon>Eukaryota</taxon>
        <taxon>Fungi</taxon>
        <taxon>Dikarya</taxon>
        <taxon>Basidiomycota</taxon>
        <taxon>Agaricomycotina</taxon>
        <taxon>Agaricomycetes</taxon>
        <taxon>Gloeophyllales</taxon>
        <taxon>Gloeophyllaceae</taxon>
        <taxon>Neolentinus</taxon>
    </lineage>
</organism>
<dbReference type="GO" id="GO:0005634">
    <property type="term" value="C:nucleus"/>
    <property type="evidence" value="ECO:0007669"/>
    <property type="project" value="TreeGrafter"/>
</dbReference>
<dbReference type="SMART" id="SM00368">
    <property type="entry name" value="LRR_RI"/>
    <property type="match status" value="4"/>
</dbReference>
<protein>
    <submittedName>
        <fullName evidence="4">RNI-like protein</fullName>
    </submittedName>
</protein>
<name>A0A165STS8_9AGAM</name>
<dbReference type="GO" id="GO:0031267">
    <property type="term" value="F:small GTPase binding"/>
    <property type="evidence" value="ECO:0007669"/>
    <property type="project" value="TreeGrafter"/>
</dbReference>
<evidence type="ECO:0000256" key="2">
    <source>
        <dbReference type="ARBA" id="ARBA00022614"/>
    </source>
</evidence>
<evidence type="ECO:0000256" key="3">
    <source>
        <dbReference type="ARBA" id="ARBA00022737"/>
    </source>
</evidence>
<dbReference type="PANTHER" id="PTHR24113">
    <property type="entry name" value="RAN GTPASE-ACTIVATING PROTEIN 1"/>
    <property type="match status" value="1"/>
</dbReference>
<dbReference type="InterPro" id="IPR032675">
    <property type="entry name" value="LRR_dom_sf"/>
</dbReference>
<keyword evidence="5" id="KW-1185">Reference proteome</keyword>
<dbReference type="GO" id="GO:0005829">
    <property type="term" value="C:cytosol"/>
    <property type="evidence" value="ECO:0007669"/>
    <property type="project" value="TreeGrafter"/>
</dbReference>
<dbReference type="Pfam" id="PF13516">
    <property type="entry name" value="LRR_6"/>
    <property type="match status" value="1"/>
</dbReference>
<dbReference type="GO" id="GO:0048471">
    <property type="term" value="C:perinuclear region of cytoplasm"/>
    <property type="evidence" value="ECO:0007669"/>
    <property type="project" value="TreeGrafter"/>
</dbReference>
<gene>
    <name evidence="4" type="ORF">NEOLEDRAFT_1133155</name>
</gene>
<accession>A0A165STS8</accession>
<evidence type="ECO:0000256" key="1">
    <source>
        <dbReference type="ARBA" id="ARBA00022468"/>
    </source>
</evidence>
<evidence type="ECO:0000313" key="4">
    <source>
        <dbReference type="EMBL" id="KZT25664.1"/>
    </source>
</evidence>
<keyword evidence="1" id="KW-0343">GTPase activation</keyword>
<dbReference type="InterPro" id="IPR027038">
    <property type="entry name" value="RanGap"/>
</dbReference>
<keyword evidence="3" id="KW-0677">Repeat</keyword>
<keyword evidence="2" id="KW-0433">Leucine-rich repeat</keyword>
<reference evidence="4 5" key="1">
    <citation type="journal article" date="2016" name="Mol. Biol. Evol.">
        <title>Comparative Genomics of Early-Diverging Mushroom-Forming Fungi Provides Insights into the Origins of Lignocellulose Decay Capabilities.</title>
        <authorList>
            <person name="Nagy L.G."/>
            <person name="Riley R."/>
            <person name="Tritt A."/>
            <person name="Adam C."/>
            <person name="Daum C."/>
            <person name="Floudas D."/>
            <person name="Sun H."/>
            <person name="Yadav J.S."/>
            <person name="Pangilinan J."/>
            <person name="Larsson K.H."/>
            <person name="Matsuura K."/>
            <person name="Barry K."/>
            <person name="Labutti K."/>
            <person name="Kuo R."/>
            <person name="Ohm R.A."/>
            <person name="Bhattacharya S.S."/>
            <person name="Shirouzu T."/>
            <person name="Yoshinaga Y."/>
            <person name="Martin F.M."/>
            <person name="Grigoriev I.V."/>
            <person name="Hibbett D.S."/>
        </authorList>
    </citation>
    <scope>NUCLEOTIDE SEQUENCE [LARGE SCALE GENOMIC DNA]</scope>
    <source>
        <strain evidence="4 5">HHB14362 ss-1</strain>
    </source>
</reference>
<evidence type="ECO:0000313" key="5">
    <source>
        <dbReference type="Proteomes" id="UP000076761"/>
    </source>
</evidence>
<dbReference type="InterPro" id="IPR001611">
    <property type="entry name" value="Leu-rich_rpt"/>
</dbReference>
<dbReference type="SUPFAM" id="SSF52047">
    <property type="entry name" value="RNI-like"/>
    <property type="match status" value="1"/>
</dbReference>
<dbReference type="AlphaFoldDB" id="A0A165STS8"/>
<dbReference type="InParanoid" id="A0A165STS8"/>